<dbReference type="GO" id="GO:0000156">
    <property type="term" value="F:phosphorelay response regulator activity"/>
    <property type="evidence" value="ECO:0007669"/>
    <property type="project" value="TreeGrafter"/>
</dbReference>
<dbReference type="InterPro" id="IPR001867">
    <property type="entry name" value="OmpR/PhoB-type_DNA-bd"/>
</dbReference>
<reference evidence="10" key="1">
    <citation type="submission" date="2021-03" db="EMBL/GenBank/DDBJ databases">
        <authorList>
            <person name="Kanchanasin P."/>
            <person name="Saeng-In P."/>
            <person name="Phongsopitanun W."/>
            <person name="Yuki M."/>
            <person name="Kudo T."/>
            <person name="Ohkuma M."/>
            <person name="Tanasupawat S."/>
        </authorList>
    </citation>
    <scope>NUCLEOTIDE SEQUENCE</scope>
    <source>
        <strain evidence="10">GKU 128</strain>
    </source>
</reference>
<evidence type="ECO:0000313" key="11">
    <source>
        <dbReference type="Proteomes" id="UP000669179"/>
    </source>
</evidence>
<comment type="caution">
    <text evidence="6">Lacks conserved residue(s) required for the propagation of feature annotation.</text>
</comment>
<dbReference type="EMBL" id="JAGEOJ010000009">
    <property type="protein sequence ID" value="MBO2450043.1"/>
    <property type="molecule type" value="Genomic_DNA"/>
</dbReference>
<keyword evidence="11" id="KW-1185">Reference proteome</keyword>
<dbReference type="Gene3D" id="1.10.10.10">
    <property type="entry name" value="Winged helix-like DNA-binding domain superfamily/Winged helix DNA-binding domain"/>
    <property type="match status" value="1"/>
</dbReference>
<dbReference type="Pfam" id="PF00486">
    <property type="entry name" value="Trans_reg_C"/>
    <property type="match status" value="1"/>
</dbReference>
<evidence type="ECO:0000256" key="7">
    <source>
        <dbReference type="PROSITE-ProRule" id="PRU01091"/>
    </source>
</evidence>
<dbReference type="GO" id="GO:0032993">
    <property type="term" value="C:protein-DNA complex"/>
    <property type="evidence" value="ECO:0007669"/>
    <property type="project" value="TreeGrafter"/>
</dbReference>
<dbReference type="Pfam" id="PF00072">
    <property type="entry name" value="Response_reg"/>
    <property type="match status" value="1"/>
</dbReference>
<dbReference type="SMART" id="SM00862">
    <property type="entry name" value="Trans_reg_C"/>
    <property type="match status" value="1"/>
</dbReference>
<feature type="domain" description="Response regulatory" evidence="8">
    <location>
        <begin position="2"/>
        <end position="116"/>
    </location>
</feature>
<feature type="DNA-binding region" description="OmpR/PhoB-type" evidence="7">
    <location>
        <begin position="124"/>
        <end position="222"/>
    </location>
</feature>
<organism evidence="10 11">
    <name type="scientific">Actinomadura barringtoniae</name>
    <dbReference type="NCBI Taxonomy" id="1427535"/>
    <lineage>
        <taxon>Bacteria</taxon>
        <taxon>Bacillati</taxon>
        <taxon>Actinomycetota</taxon>
        <taxon>Actinomycetes</taxon>
        <taxon>Streptosporangiales</taxon>
        <taxon>Thermomonosporaceae</taxon>
        <taxon>Actinomadura</taxon>
    </lineage>
</organism>
<dbReference type="SMART" id="SM00448">
    <property type="entry name" value="REC"/>
    <property type="match status" value="1"/>
</dbReference>
<evidence type="ECO:0000256" key="5">
    <source>
        <dbReference type="ARBA" id="ARBA00023163"/>
    </source>
</evidence>
<keyword evidence="5" id="KW-0804">Transcription</keyword>
<dbReference type="InterPro" id="IPR039420">
    <property type="entry name" value="WalR-like"/>
</dbReference>
<keyword evidence="2" id="KW-0902">Two-component regulatory system</keyword>
<dbReference type="PANTHER" id="PTHR48111:SF28">
    <property type="entry name" value="TRANSCRIPTIONAL REGULATORY PROTEIN TCRX-RELATED"/>
    <property type="match status" value="1"/>
</dbReference>
<evidence type="ECO:0000256" key="3">
    <source>
        <dbReference type="ARBA" id="ARBA00023015"/>
    </source>
</evidence>
<keyword evidence="4 7" id="KW-0238">DNA-binding</keyword>
<dbReference type="RefSeq" id="WP_208257916.1">
    <property type="nucleotide sequence ID" value="NZ_JAGEOJ010000009.1"/>
</dbReference>
<evidence type="ECO:0000259" key="9">
    <source>
        <dbReference type="PROSITE" id="PS51755"/>
    </source>
</evidence>
<sequence>MRTLIAENDPGTAARLIRELAREGYAVDLAGSAEDALWCVREHDYDAVVLASGLPDPGGLQVCRTMRAEHRWAPVLLITPEGDVTARVAGLDSGADDCLTAPFVFAELFARLRAITRREAIARPVVLQVADLTLNPVTHSASRGASDIVLSPREFALLRELMKRPGGVLSRTYLIDHVWDFAYRGGSNVVDVYVRYLRDKVDRPFGRETIRTVRGVGYLLDPDA</sequence>
<evidence type="ECO:0000259" key="8">
    <source>
        <dbReference type="PROSITE" id="PS50110"/>
    </source>
</evidence>
<dbReference type="SUPFAM" id="SSF52172">
    <property type="entry name" value="CheY-like"/>
    <property type="match status" value="1"/>
</dbReference>
<dbReference type="GO" id="GO:0006355">
    <property type="term" value="P:regulation of DNA-templated transcription"/>
    <property type="evidence" value="ECO:0007669"/>
    <property type="project" value="InterPro"/>
</dbReference>
<dbReference type="Gene3D" id="3.40.50.2300">
    <property type="match status" value="1"/>
</dbReference>
<dbReference type="Proteomes" id="UP000669179">
    <property type="component" value="Unassembled WGS sequence"/>
</dbReference>
<keyword evidence="1" id="KW-0597">Phosphoprotein</keyword>
<dbReference type="PROSITE" id="PS51755">
    <property type="entry name" value="OMPR_PHOB"/>
    <property type="match status" value="1"/>
</dbReference>
<dbReference type="GO" id="GO:0000976">
    <property type="term" value="F:transcription cis-regulatory region binding"/>
    <property type="evidence" value="ECO:0007669"/>
    <property type="project" value="TreeGrafter"/>
</dbReference>
<dbReference type="FunFam" id="1.10.10.10:FF:000005">
    <property type="entry name" value="Two-component system response regulator"/>
    <property type="match status" value="1"/>
</dbReference>
<evidence type="ECO:0000256" key="4">
    <source>
        <dbReference type="ARBA" id="ARBA00023125"/>
    </source>
</evidence>
<dbReference type="AlphaFoldDB" id="A0A939PCV9"/>
<dbReference type="InterPro" id="IPR036388">
    <property type="entry name" value="WH-like_DNA-bd_sf"/>
</dbReference>
<evidence type="ECO:0000256" key="1">
    <source>
        <dbReference type="ARBA" id="ARBA00022553"/>
    </source>
</evidence>
<gene>
    <name evidence="10" type="ORF">J4573_23270</name>
</gene>
<dbReference type="PANTHER" id="PTHR48111">
    <property type="entry name" value="REGULATOR OF RPOS"/>
    <property type="match status" value="1"/>
</dbReference>
<name>A0A939PCV9_9ACTN</name>
<evidence type="ECO:0000313" key="10">
    <source>
        <dbReference type="EMBL" id="MBO2450043.1"/>
    </source>
</evidence>
<keyword evidence="3" id="KW-0805">Transcription regulation</keyword>
<dbReference type="InterPro" id="IPR001789">
    <property type="entry name" value="Sig_transdc_resp-reg_receiver"/>
</dbReference>
<proteinExistence type="predicted"/>
<dbReference type="GO" id="GO:0005829">
    <property type="term" value="C:cytosol"/>
    <property type="evidence" value="ECO:0007669"/>
    <property type="project" value="TreeGrafter"/>
</dbReference>
<dbReference type="InterPro" id="IPR011006">
    <property type="entry name" value="CheY-like_superfamily"/>
</dbReference>
<dbReference type="CDD" id="cd00383">
    <property type="entry name" value="trans_reg_C"/>
    <property type="match status" value="1"/>
</dbReference>
<protein>
    <submittedName>
        <fullName evidence="10">Response regulator transcription factor</fullName>
    </submittedName>
</protein>
<accession>A0A939PCV9</accession>
<evidence type="ECO:0000256" key="2">
    <source>
        <dbReference type="ARBA" id="ARBA00023012"/>
    </source>
</evidence>
<dbReference type="PROSITE" id="PS50110">
    <property type="entry name" value="RESPONSE_REGULATORY"/>
    <property type="match status" value="1"/>
</dbReference>
<feature type="domain" description="OmpR/PhoB-type" evidence="9">
    <location>
        <begin position="124"/>
        <end position="222"/>
    </location>
</feature>
<comment type="caution">
    <text evidence="10">The sequence shown here is derived from an EMBL/GenBank/DDBJ whole genome shotgun (WGS) entry which is preliminary data.</text>
</comment>
<evidence type="ECO:0000256" key="6">
    <source>
        <dbReference type="PROSITE-ProRule" id="PRU00169"/>
    </source>
</evidence>